<dbReference type="EnsemblMetazoa" id="PHUM430970-RA">
    <property type="protein sequence ID" value="PHUM430970-PA"/>
    <property type="gene ID" value="PHUM430970"/>
</dbReference>
<keyword evidence="13" id="KW-0732">Signal</keyword>
<dbReference type="OMA" id="VYEQRYT"/>
<dbReference type="Proteomes" id="UP000009046">
    <property type="component" value="Unassembled WGS sequence"/>
</dbReference>
<dbReference type="PANTHER" id="PTHR21404:SF3">
    <property type="entry name" value="SMALL RNA 2'-O-METHYLTRANSFERASE"/>
    <property type="match status" value="1"/>
</dbReference>
<evidence type="ECO:0000256" key="4">
    <source>
        <dbReference type="ARBA" id="ARBA00022603"/>
    </source>
</evidence>
<dbReference type="Gene3D" id="3.40.50.150">
    <property type="entry name" value="Vaccinia Virus protein VP39"/>
    <property type="match status" value="1"/>
</dbReference>
<dbReference type="GO" id="GO:0030422">
    <property type="term" value="P:siRNA processing"/>
    <property type="evidence" value="ECO:0007669"/>
    <property type="project" value="TreeGrafter"/>
</dbReference>
<evidence type="ECO:0000256" key="8">
    <source>
        <dbReference type="ARBA" id="ARBA00022842"/>
    </source>
</evidence>
<evidence type="ECO:0000313" key="16">
    <source>
        <dbReference type="Proteomes" id="UP000009046"/>
    </source>
</evidence>
<reference evidence="15" key="3">
    <citation type="submission" date="2021-02" db="UniProtKB">
        <authorList>
            <consortium name="EnsemblMetazoa"/>
        </authorList>
    </citation>
    <scope>IDENTIFICATION</scope>
    <source>
        <strain evidence="15">USDA</strain>
    </source>
</reference>
<dbReference type="EMBL" id="AAZO01005258">
    <property type="status" value="NOT_ANNOTATED_CDS"/>
    <property type="molecule type" value="Genomic_DNA"/>
</dbReference>
<dbReference type="AlphaFoldDB" id="E0VTD8"/>
<proteinExistence type="inferred from homology"/>
<organism>
    <name type="scientific">Pediculus humanus subsp. corporis</name>
    <name type="common">Body louse</name>
    <dbReference type="NCBI Taxonomy" id="121224"/>
    <lineage>
        <taxon>Eukaryota</taxon>
        <taxon>Metazoa</taxon>
        <taxon>Ecdysozoa</taxon>
        <taxon>Arthropoda</taxon>
        <taxon>Hexapoda</taxon>
        <taxon>Insecta</taxon>
        <taxon>Pterygota</taxon>
        <taxon>Neoptera</taxon>
        <taxon>Paraneoptera</taxon>
        <taxon>Psocodea</taxon>
        <taxon>Troctomorpha</taxon>
        <taxon>Phthiraptera</taxon>
        <taxon>Anoplura</taxon>
        <taxon>Pediculidae</taxon>
        <taxon>Pediculus</taxon>
    </lineage>
</organism>
<evidence type="ECO:0000256" key="9">
    <source>
        <dbReference type="ARBA" id="ARBA00022884"/>
    </source>
</evidence>
<evidence type="ECO:0000256" key="3">
    <source>
        <dbReference type="ARBA" id="ARBA00021330"/>
    </source>
</evidence>
<dbReference type="GO" id="GO:0046872">
    <property type="term" value="F:metal ion binding"/>
    <property type="evidence" value="ECO:0007669"/>
    <property type="project" value="UniProtKB-KW"/>
</dbReference>
<dbReference type="InterPro" id="IPR029063">
    <property type="entry name" value="SAM-dependent_MTases_sf"/>
</dbReference>
<keyword evidence="4" id="KW-0489">Methyltransferase</keyword>
<dbReference type="VEuPathDB" id="VectorBase:PHUM430970"/>
<dbReference type="InterPro" id="IPR026610">
    <property type="entry name" value="Hen1"/>
</dbReference>
<comment type="cofactor">
    <cofactor evidence="1">
        <name>Mg(2+)</name>
        <dbReference type="ChEBI" id="CHEBI:18420"/>
    </cofactor>
</comment>
<keyword evidence="7" id="KW-0479">Metal-binding</keyword>
<keyword evidence="9" id="KW-0694">RNA-binding</keyword>
<evidence type="ECO:0000313" key="14">
    <source>
        <dbReference type="EMBL" id="EEB16644.1"/>
    </source>
</evidence>
<dbReference type="SUPFAM" id="SSF53335">
    <property type="entry name" value="S-adenosyl-L-methionine-dependent methyltransferases"/>
    <property type="match status" value="1"/>
</dbReference>
<keyword evidence="16" id="KW-1185">Reference proteome</keyword>
<evidence type="ECO:0000256" key="6">
    <source>
        <dbReference type="ARBA" id="ARBA00022691"/>
    </source>
</evidence>
<dbReference type="PANTHER" id="PTHR21404">
    <property type="entry name" value="HEN1"/>
    <property type="match status" value="1"/>
</dbReference>
<evidence type="ECO:0000256" key="2">
    <source>
        <dbReference type="ARBA" id="ARBA00009026"/>
    </source>
</evidence>
<keyword evidence="10" id="KW-0943">RNA-mediated gene silencing</keyword>
<feature type="signal peptide" evidence="13">
    <location>
        <begin position="1"/>
        <end position="17"/>
    </location>
</feature>
<dbReference type="GO" id="GO:0005634">
    <property type="term" value="C:nucleus"/>
    <property type="evidence" value="ECO:0007669"/>
    <property type="project" value="TreeGrafter"/>
</dbReference>
<keyword evidence="8" id="KW-0460">Magnesium</keyword>
<comment type="similarity">
    <text evidence="2">Belongs to the methyltransferase superfamily. HEN1 family.</text>
</comment>
<evidence type="ECO:0000256" key="12">
    <source>
        <dbReference type="ARBA" id="ARBA00048418"/>
    </source>
</evidence>
<keyword evidence="6" id="KW-0949">S-adenosyl-L-methionine</keyword>
<evidence type="ECO:0000256" key="13">
    <source>
        <dbReference type="SAM" id="SignalP"/>
    </source>
</evidence>
<protein>
    <recommendedName>
        <fullName evidence="3">Small RNA 2'-O-methyltransferase</fullName>
        <ecNumber evidence="11">2.1.1.386</ecNumber>
    </recommendedName>
</protein>
<evidence type="ECO:0000256" key="7">
    <source>
        <dbReference type="ARBA" id="ARBA00022723"/>
    </source>
</evidence>
<dbReference type="EMBL" id="DS235762">
    <property type="protein sequence ID" value="EEB16644.1"/>
    <property type="molecule type" value="Genomic_DNA"/>
</dbReference>
<evidence type="ECO:0000313" key="15">
    <source>
        <dbReference type="EnsemblMetazoa" id="PHUM430970-PA"/>
    </source>
</evidence>
<reference evidence="14" key="1">
    <citation type="submission" date="2007-04" db="EMBL/GenBank/DDBJ databases">
        <title>Annotation of Pediculus humanus corporis strain USDA.</title>
        <authorList>
            <person name="Kirkness E."/>
            <person name="Hannick L."/>
            <person name="Hass B."/>
            <person name="Bruggner R."/>
            <person name="Lawson D."/>
            <person name="Bidwell S."/>
            <person name="Joardar V."/>
            <person name="Caler E."/>
            <person name="Walenz B."/>
            <person name="Inman J."/>
            <person name="Schobel S."/>
            <person name="Galinsky K."/>
            <person name="Amedeo P."/>
            <person name="Strausberg R."/>
        </authorList>
    </citation>
    <scope>NUCLEOTIDE SEQUENCE</scope>
    <source>
        <strain evidence="14">USDA</strain>
    </source>
</reference>
<feature type="chain" id="PRO_5014570213" description="Small RNA 2'-O-methyltransferase" evidence="13">
    <location>
        <begin position="18"/>
        <end position="482"/>
    </location>
</feature>
<dbReference type="OrthoDB" id="2154311at2759"/>
<evidence type="ECO:0000256" key="10">
    <source>
        <dbReference type="ARBA" id="ARBA00023158"/>
    </source>
</evidence>
<dbReference type="STRING" id="121224.E0VTD8"/>
<dbReference type="InParanoid" id="E0VTD8"/>
<evidence type="ECO:0000256" key="11">
    <source>
        <dbReference type="ARBA" id="ARBA00035025"/>
    </source>
</evidence>
<dbReference type="FunCoup" id="E0VTD8">
    <property type="interactions" value="619"/>
</dbReference>
<sequence length="482" mass="56294">MILIFHFLCLLARYVVSNIAKSINKKEIHSQSTDNIVGFSKQTYYSGGILKFSPPVYIQRYETVALILQEFAAEGKINKVVEFGCADLNFFMYMKKIKEIKEIFEIDIDKEILERNLYKTSPLAFDYLTRKNHNSLDVYVLNGNVADYDEYLVGTDAIIGIELIEHLTEKVLKKMIFNIFNEIKPKVIIFTTPNAEFNSLLPNLTDMRHCDHKFEWTRKEFFTWTQEIIQKYPEYIVRFYGIGPGPDGSENLGCCSQMAVFQKNKDSEEAFITAREFPEVPDKTHKYELIAHYNYPERQETRTKDEKIVHEIQYQLPYIIKFSDFFNYEENVNVIPLSVLRDFVSDLCSTEEEFGDILMSNGMNIEKRDGALYLIKAESVSDLEDYSIDGSLDNYDNKKYYLKEEVNFNESWETNENCSQILDDANNFQTPRTLNELKDPIWNCQMSSPELHTELHKKTRQMSEPESTCNLGRQFDSVTSCI</sequence>
<name>E0VTD8_PEDHC</name>
<accession>E0VTD8</accession>
<keyword evidence="5" id="KW-0808">Transferase</keyword>
<dbReference type="RefSeq" id="XP_002429382.1">
    <property type="nucleotide sequence ID" value="XM_002429337.1"/>
</dbReference>
<dbReference type="GO" id="GO:0034587">
    <property type="term" value="P:piRNA processing"/>
    <property type="evidence" value="ECO:0007669"/>
    <property type="project" value="TreeGrafter"/>
</dbReference>
<dbReference type="eggNOG" id="KOG1045">
    <property type="taxonomic scope" value="Eukaryota"/>
</dbReference>
<dbReference type="KEGG" id="phu:Phum_PHUM430970"/>
<evidence type="ECO:0000256" key="5">
    <source>
        <dbReference type="ARBA" id="ARBA00022679"/>
    </source>
</evidence>
<dbReference type="HOGENOM" id="CLU_044646_1_0_1"/>
<dbReference type="GeneID" id="8230236"/>
<dbReference type="CTD" id="8230236"/>
<comment type="catalytic activity">
    <reaction evidence="12">
        <text>small RNA 3'-end nucleotide + S-adenosyl-L-methionine = small RNA 3'-end 2'-O-methylnucleotide + S-adenosyl-L-homocysteine + H(+)</text>
        <dbReference type="Rhea" id="RHEA:37887"/>
        <dbReference type="Rhea" id="RHEA-COMP:10415"/>
        <dbReference type="Rhea" id="RHEA-COMP:10416"/>
        <dbReference type="ChEBI" id="CHEBI:15378"/>
        <dbReference type="ChEBI" id="CHEBI:57856"/>
        <dbReference type="ChEBI" id="CHEBI:59789"/>
        <dbReference type="ChEBI" id="CHEBI:74896"/>
        <dbReference type="ChEBI" id="CHEBI:74898"/>
        <dbReference type="EC" id="2.1.1.386"/>
    </reaction>
</comment>
<gene>
    <name evidence="15" type="primary">8230236</name>
    <name evidence="14" type="ORF">Phum_PHUM430970</name>
</gene>
<evidence type="ECO:0000256" key="1">
    <source>
        <dbReference type="ARBA" id="ARBA00001946"/>
    </source>
</evidence>
<dbReference type="GO" id="GO:0001510">
    <property type="term" value="P:RNA methylation"/>
    <property type="evidence" value="ECO:0007669"/>
    <property type="project" value="InterPro"/>
</dbReference>
<dbReference type="GO" id="GO:0003723">
    <property type="term" value="F:RNA binding"/>
    <property type="evidence" value="ECO:0007669"/>
    <property type="project" value="UniProtKB-KW"/>
</dbReference>
<dbReference type="GO" id="GO:0005737">
    <property type="term" value="C:cytoplasm"/>
    <property type="evidence" value="ECO:0007669"/>
    <property type="project" value="TreeGrafter"/>
</dbReference>
<reference evidence="14" key="2">
    <citation type="submission" date="2007-04" db="EMBL/GenBank/DDBJ databases">
        <title>The genome of the human body louse.</title>
        <authorList>
            <consortium name="The Human Body Louse Genome Consortium"/>
            <person name="Kirkness E."/>
            <person name="Walenz B."/>
            <person name="Hass B."/>
            <person name="Bruggner R."/>
            <person name="Strausberg R."/>
        </authorList>
    </citation>
    <scope>NUCLEOTIDE SEQUENCE</scope>
    <source>
        <strain evidence="14">USDA</strain>
    </source>
</reference>
<dbReference type="EC" id="2.1.1.386" evidence="11"/>
<dbReference type="GO" id="GO:0090486">
    <property type="term" value="F:small RNA 2'-O-methyltransferase activity"/>
    <property type="evidence" value="ECO:0007669"/>
    <property type="project" value="UniProtKB-EC"/>
</dbReference>